<comment type="caution">
    <text evidence="1">The sequence shown here is derived from an EMBL/GenBank/DDBJ whole genome shotgun (WGS) entry which is preliminary data.</text>
</comment>
<organism evidence="1 2">
    <name type="scientific">Dyadobacter beijingensis</name>
    <dbReference type="NCBI Taxonomy" id="365489"/>
    <lineage>
        <taxon>Bacteria</taxon>
        <taxon>Pseudomonadati</taxon>
        <taxon>Bacteroidota</taxon>
        <taxon>Cytophagia</taxon>
        <taxon>Cytophagales</taxon>
        <taxon>Spirosomataceae</taxon>
        <taxon>Dyadobacter</taxon>
    </lineage>
</organism>
<evidence type="ECO:0000313" key="2">
    <source>
        <dbReference type="Proteomes" id="UP000632339"/>
    </source>
</evidence>
<evidence type="ECO:0000313" key="1">
    <source>
        <dbReference type="EMBL" id="GGM75855.1"/>
    </source>
</evidence>
<reference evidence="2" key="1">
    <citation type="journal article" date="2019" name="Int. J. Syst. Evol. Microbiol.">
        <title>The Global Catalogue of Microorganisms (GCM) 10K type strain sequencing project: providing services to taxonomists for standard genome sequencing and annotation.</title>
        <authorList>
            <consortium name="The Broad Institute Genomics Platform"/>
            <consortium name="The Broad Institute Genome Sequencing Center for Infectious Disease"/>
            <person name="Wu L."/>
            <person name="Ma J."/>
        </authorList>
    </citation>
    <scope>NUCLEOTIDE SEQUENCE [LARGE SCALE GENOMIC DNA]</scope>
    <source>
        <strain evidence="2">CGMCC 1.6375</strain>
    </source>
</reference>
<sequence length="376" mass="42446">MPDNLNSIALNQYSARFTTTVLNEVYRSQDVVTGAGLLKLTPVRQVNLGILNRLFEEWKNNAAAFRSPYFDFSNDEVKSALEEFMNTASQHIAVKRADLEPLLSDSVKESLKLLLTPANYFEDKIRAVPDAEFTHEKAEQLVKYTHIHRGVAEALLGRLTDSGSDSVYQTQAVSWLYEFKDNADLIDDIEQHLVQFAEVFPMNISELRIQEADKSAAQTQQPQQPHKHESFFDSAFSQLEPGTARPQAPRAEPASAVISEIVAKANAQPSAERDSLNNRFKVDLPKPTDDKSYGSVSVKVENIAGSIPLGQRFMFVNQLFDRNSEHFDKAIYELDRVKSFEEAENLIWHRYASKYAWDVNGEAVTALLAIVKRKFA</sequence>
<dbReference type="Proteomes" id="UP000632339">
    <property type="component" value="Unassembled WGS sequence"/>
</dbReference>
<dbReference type="EMBL" id="BMLI01000001">
    <property type="protein sequence ID" value="GGM75855.1"/>
    <property type="molecule type" value="Genomic_DNA"/>
</dbReference>
<protein>
    <submittedName>
        <fullName evidence="1">Uncharacterized protein</fullName>
    </submittedName>
</protein>
<dbReference type="RefSeq" id="WP_019941784.1">
    <property type="nucleotide sequence ID" value="NZ_BMLI01000001.1"/>
</dbReference>
<proteinExistence type="predicted"/>
<name>A0ABQ2HDS0_9BACT</name>
<gene>
    <name evidence="1" type="ORF">GCM10010967_04300</name>
</gene>
<keyword evidence="2" id="KW-1185">Reference proteome</keyword>
<accession>A0ABQ2HDS0</accession>